<evidence type="ECO:0008006" key="4">
    <source>
        <dbReference type="Google" id="ProtNLM"/>
    </source>
</evidence>
<dbReference type="EMBL" id="JABFUD020000011">
    <property type="protein sequence ID" value="KAI5073046.1"/>
    <property type="molecule type" value="Genomic_DNA"/>
</dbReference>
<evidence type="ECO:0000313" key="2">
    <source>
        <dbReference type="EMBL" id="KAI5073046.1"/>
    </source>
</evidence>
<accession>A0A9D4ZHH3</accession>
<organism evidence="2 3">
    <name type="scientific">Adiantum capillus-veneris</name>
    <name type="common">Maidenhair fern</name>
    <dbReference type="NCBI Taxonomy" id="13818"/>
    <lineage>
        <taxon>Eukaryota</taxon>
        <taxon>Viridiplantae</taxon>
        <taxon>Streptophyta</taxon>
        <taxon>Embryophyta</taxon>
        <taxon>Tracheophyta</taxon>
        <taxon>Polypodiopsida</taxon>
        <taxon>Polypodiidae</taxon>
        <taxon>Polypodiales</taxon>
        <taxon>Pteridineae</taxon>
        <taxon>Pteridaceae</taxon>
        <taxon>Vittarioideae</taxon>
        <taxon>Adiantum</taxon>
    </lineage>
</organism>
<feature type="signal peptide" evidence="1">
    <location>
        <begin position="1"/>
        <end position="18"/>
    </location>
</feature>
<reference evidence="2" key="1">
    <citation type="submission" date="2021-01" db="EMBL/GenBank/DDBJ databases">
        <title>Adiantum capillus-veneris genome.</title>
        <authorList>
            <person name="Fang Y."/>
            <person name="Liao Q."/>
        </authorList>
    </citation>
    <scope>NUCLEOTIDE SEQUENCE</scope>
    <source>
        <strain evidence="2">H3</strain>
        <tissue evidence="2">Leaf</tissue>
    </source>
</reference>
<keyword evidence="3" id="KW-1185">Reference proteome</keyword>
<evidence type="ECO:0000313" key="3">
    <source>
        <dbReference type="Proteomes" id="UP000886520"/>
    </source>
</evidence>
<name>A0A9D4ZHH3_ADICA</name>
<evidence type="ECO:0000256" key="1">
    <source>
        <dbReference type="SAM" id="SignalP"/>
    </source>
</evidence>
<feature type="chain" id="PRO_5039720255" description="Secreted protein" evidence="1">
    <location>
        <begin position="19"/>
        <end position="73"/>
    </location>
</feature>
<protein>
    <recommendedName>
        <fullName evidence="4">Secreted protein</fullName>
    </recommendedName>
</protein>
<dbReference type="Proteomes" id="UP000886520">
    <property type="component" value="Chromosome 11"/>
</dbReference>
<proteinExistence type="predicted"/>
<comment type="caution">
    <text evidence="2">The sequence shown here is derived from an EMBL/GenBank/DDBJ whole genome shotgun (WGS) entry which is preliminary data.</text>
</comment>
<keyword evidence="1" id="KW-0732">Signal</keyword>
<sequence>MCSLYSLVLTCCSSLSHCFTKAAIRRFADVQQFDDEVFSKLAVCSIFFREDIYSQHSTFQLHKRDSGSTTLQA</sequence>
<gene>
    <name evidence="2" type="ORF">GOP47_0011059</name>
</gene>
<dbReference type="AlphaFoldDB" id="A0A9D4ZHH3"/>